<evidence type="ECO:0000313" key="4">
    <source>
        <dbReference type="Proteomes" id="UP001549799"/>
    </source>
</evidence>
<dbReference type="InterPro" id="IPR051540">
    <property type="entry name" value="S-2-haloacid_dehalogenase"/>
</dbReference>
<dbReference type="InterPro" id="IPR006328">
    <property type="entry name" value="2-HAD"/>
</dbReference>
<dbReference type="Gene3D" id="3.40.50.1000">
    <property type="entry name" value="HAD superfamily/HAD-like"/>
    <property type="match status" value="1"/>
</dbReference>
<dbReference type="EMBL" id="JBEXAE010000003">
    <property type="protein sequence ID" value="MET6990598.1"/>
    <property type="molecule type" value="Genomic_DNA"/>
</dbReference>
<dbReference type="SFLD" id="SFLDG01129">
    <property type="entry name" value="C1.5:_HAD__Beta-PGM__Phosphata"/>
    <property type="match status" value="1"/>
</dbReference>
<dbReference type="Pfam" id="PF00702">
    <property type="entry name" value="Hydrolase"/>
    <property type="match status" value="1"/>
</dbReference>
<dbReference type="SUPFAM" id="SSF56784">
    <property type="entry name" value="HAD-like"/>
    <property type="match status" value="1"/>
</dbReference>
<protein>
    <submittedName>
        <fullName evidence="3">Haloacid dehalogenase type II</fullName>
    </submittedName>
</protein>
<dbReference type="InterPro" id="IPR023198">
    <property type="entry name" value="PGP-like_dom2"/>
</dbReference>
<dbReference type="PRINTS" id="PR00413">
    <property type="entry name" value="HADHALOGNASE"/>
</dbReference>
<dbReference type="PANTHER" id="PTHR43316">
    <property type="entry name" value="HYDROLASE, HALOACID DELAHOGENASE-RELATED"/>
    <property type="match status" value="1"/>
</dbReference>
<evidence type="ECO:0000313" key="3">
    <source>
        <dbReference type="EMBL" id="MET6990598.1"/>
    </source>
</evidence>
<dbReference type="Gene3D" id="1.10.150.240">
    <property type="entry name" value="Putative phosphatase, domain 2"/>
    <property type="match status" value="1"/>
</dbReference>
<dbReference type="NCBIfam" id="TIGR01428">
    <property type="entry name" value="HAD_type_II"/>
    <property type="match status" value="1"/>
</dbReference>
<dbReference type="RefSeq" id="WP_354614994.1">
    <property type="nucleotide sequence ID" value="NZ_JBEXAE010000003.1"/>
</dbReference>
<keyword evidence="2" id="KW-0378">Hydrolase</keyword>
<reference evidence="3 4" key="1">
    <citation type="submission" date="2024-07" db="EMBL/GenBank/DDBJ databases">
        <title>The genome sequence of type strain Sediminicola arcticus GDMCC 1.2805.</title>
        <authorList>
            <person name="Liu Y."/>
        </authorList>
    </citation>
    <scope>NUCLEOTIDE SEQUENCE [LARGE SCALE GENOMIC DNA]</scope>
    <source>
        <strain evidence="3 4">GDMCC 1.2805</strain>
    </source>
</reference>
<dbReference type="SFLD" id="SFLDS00003">
    <property type="entry name" value="Haloacid_Dehalogenase"/>
    <property type="match status" value="1"/>
</dbReference>
<proteinExistence type="inferred from homology"/>
<comment type="caution">
    <text evidence="3">The sequence shown here is derived from an EMBL/GenBank/DDBJ whole genome shotgun (WGS) entry which is preliminary data.</text>
</comment>
<dbReference type="InterPro" id="IPR023214">
    <property type="entry name" value="HAD_sf"/>
</dbReference>
<dbReference type="Proteomes" id="UP001549799">
    <property type="component" value="Unassembled WGS sequence"/>
</dbReference>
<gene>
    <name evidence="3" type="ORF">ABXZ36_08045</name>
</gene>
<accession>A0ABV2STW6</accession>
<dbReference type="CDD" id="cd02588">
    <property type="entry name" value="HAD_L2-DEX"/>
    <property type="match status" value="1"/>
</dbReference>
<sequence>MPIHSKPRLLIFDVNETLLDLKPMKVAINNALGNELAFDSWFSSLLHYSLVESISGKYQDFGKIGAATLKMTAEKFDKQISESKIKDILSLIKKLPPHPDVLQGLNLLKNSGIKMVALTNGNMEVVKAQLKYAEIDHFFDELFSVESVKQFKPHPTTYAHVLKEMKASPIYTMMVAAHGWDILGAQRAGLMTGFVSRPGKFPYPLAEEADIIGSNILSIAQTLV</sequence>
<name>A0ABV2STW6_9FLAO</name>
<dbReference type="PANTHER" id="PTHR43316:SF3">
    <property type="entry name" value="HALOACID DEHALOGENASE, TYPE II (AFU_ORTHOLOGUE AFUA_2G07750)-RELATED"/>
    <property type="match status" value="1"/>
</dbReference>
<dbReference type="InterPro" id="IPR036412">
    <property type="entry name" value="HAD-like_sf"/>
</dbReference>
<comment type="similarity">
    <text evidence="1">Belongs to the HAD-like hydrolase superfamily. S-2-haloalkanoic acid dehalogenase family.</text>
</comment>
<keyword evidence="4" id="KW-1185">Reference proteome</keyword>
<dbReference type="InterPro" id="IPR006439">
    <property type="entry name" value="HAD-SF_hydro_IA"/>
</dbReference>
<dbReference type="NCBIfam" id="TIGR01493">
    <property type="entry name" value="HAD-SF-IA-v2"/>
    <property type="match status" value="1"/>
</dbReference>
<organism evidence="3 4">
    <name type="scientific">Sediminicola arcticus</name>
    <dbReference type="NCBI Taxonomy" id="1574308"/>
    <lineage>
        <taxon>Bacteria</taxon>
        <taxon>Pseudomonadati</taxon>
        <taxon>Bacteroidota</taxon>
        <taxon>Flavobacteriia</taxon>
        <taxon>Flavobacteriales</taxon>
        <taxon>Flavobacteriaceae</taxon>
        <taxon>Sediminicola</taxon>
    </lineage>
</organism>
<evidence type="ECO:0000256" key="2">
    <source>
        <dbReference type="ARBA" id="ARBA00022801"/>
    </source>
</evidence>
<evidence type="ECO:0000256" key="1">
    <source>
        <dbReference type="ARBA" id="ARBA00008106"/>
    </source>
</evidence>